<accession>A0A963Z5B0</accession>
<dbReference type="RefSeq" id="WP_227309756.1">
    <property type="nucleotide sequence ID" value="NZ_JAESVA010000011.1"/>
</dbReference>
<feature type="signal peptide" evidence="1">
    <location>
        <begin position="1"/>
        <end position="21"/>
    </location>
</feature>
<keyword evidence="1" id="KW-0732">Signal</keyword>
<evidence type="ECO:0000313" key="3">
    <source>
        <dbReference type="Proteomes" id="UP000721844"/>
    </source>
</evidence>
<feature type="chain" id="PRO_5037331586" evidence="1">
    <location>
        <begin position="22"/>
        <end position="163"/>
    </location>
</feature>
<dbReference type="Proteomes" id="UP000721844">
    <property type="component" value="Unassembled WGS sequence"/>
</dbReference>
<name>A0A963Z5B0_9PROT</name>
<proteinExistence type="predicted"/>
<comment type="caution">
    <text evidence="2">The sequence shown here is derived from an EMBL/GenBank/DDBJ whole genome shotgun (WGS) entry which is preliminary data.</text>
</comment>
<reference evidence="2 3" key="1">
    <citation type="journal article" date="2021" name="Microorganisms">
        <title>Acidisoma silvae sp. nov. and Acidisomacellulosilytica sp. nov., Two Acidophilic Bacteria Isolated from Decaying Wood, Hydrolyzing Cellulose and Producing Poly-3-hydroxybutyrate.</title>
        <authorList>
            <person name="Mieszkin S."/>
            <person name="Pouder E."/>
            <person name="Uroz S."/>
            <person name="Simon-Colin C."/>
            <person name="Alain K."/>
        </authorList>
    </citation>
    <scope>NUCLEOTIDE SEQUENCE [LARGE SCALE GENOMIC DNA]</scope>
    <source>
        <strain evidence="2 3">HW T5.17</strain>
    </source>
</reference>
<evidence type="ECO:0000313" key="2">
    <source>
        <dbReference type="EMBL" id="MCB8883099.1"/>
    </source>
</evidence>
<evidence type="ECO:0000256" key="1">
    <source>
        <dbReference type="SAM" id="SignalP"/>
    </source>
</evidence>
<dbReference type="AlphaFoldDB" id="A0A963Z5B0"/>
<gene>
    <name evidence="2" type="ORF">ACELLULO517_22815</name>
</gene>
<dbReference type="EMBL" id="JAESVA010000011">
    <property type="protein sequence ID" value="MCB8883099.1"/>
    <property type="molecule type" value="Genomic_DNA"/>
</dbReference>
<sequence>MRRLFINTCLATAMLFGTAHAGFAAEKQKYFFMFFSNPVKGHEKDYLHWYTGQHIHDLLNIDGIVAAQFYELGDQQFYGTHPQKYMMIWEIETTDLKSAFDRVKKGLATGTTVTKDSFLDNDTGNSMTFTPITNRVTQDEVLGKSVDQVRSIATEGQVTSADN</sequence>
<keyword evidence="3" id="KW-1185">Reference proteome</keyword>
<organism evidence="2 3">
    <name type="scientific">Acidisoma cellulosilyticum</name>
    <dbReference type="NCBI Taxonomy" id="2802395"/>
    <lineage>
        <taxon>Bacteria</taxon>
        <taxon>Pseudomonadati</taxon>
        <taxon>Pseudomonadota</taxon>
        <taxon>Alphaproteobacteria</taxon>
        <taxon>Acetobacterales</taxon>
        <taxon>Acidocellaceae</taxon>
        <taxon>Acidisoma</taxon>
    </lineage>
</organism>
<protein>
    <submittedName>
        <fullName evidence="2">Uncharacterized protein</fullName>
    </submittedName>
</protein>